<reference evidence="3 4" key="1">
    <citation type="submission" date="2014-07" db="EMBL/GenBank/DDBJ databases">
        <title>Methanogenic archaea and the global carbon cycle.</title>
        <authorList>
            <person name="Henriksen J.R."/>
            <person name="Luke J."/>
            <person name="Reinhart S."/>
            <person name="Benedict M.N."/>
            <person name="Youngblut N.D."/>
            <person name="Metcalf M.E."/>
            <person name="Whitaker R.J."/>
            <person name="Metcalf W.W."/>
        </authorList>
    </citation>
    <scope>NUCLEOTIDE SEQUENCE [LARGE SCALE GENOMIC DNA]</scope>
    <source>
        <strain evidence="3 4">HB-1</strain>
    </source>
</reference>
<dbReference type="GO" id="GO:0080120">
    <property type="term" value="P:CAAX-box protein maturation"/>
    <property type="evidence" value="ECO:0007669"/>
    <property type="project" value="UniProtKB-ARBA"/>
</dbReference>
<protein>
    <recommendedName>
        <fullName evidence="2">CAAX prenyl protease 2/Lysostaphin resistance protein A-like domain-containing protein</fullName>
    </recommendedName>
</protein>
<evidence type="ECO:0000256" key="1">
    <source>
        <dbReference type="SAM" id="Phobius"/>
    </source>
</evidence>
<keyword evidence="1" id="KW-0812">Transmembrane</keyword>
<feature type="transmembrane region" description="Helical" evidence="1">
    <location>
        <begin position="209"/>
        <end position="226"/>
    </location>
</feature>
<dbReference type="AlphaFoldDB" id="A0A0E3SEE5"/>
<keyword evidence="1" id="KW-0472">Membrane</keyword>
<dbReference type="RefSeq" id="WP_048139627.1">
    <property type="nucleotide sequence ID" value="NZ_CP009516.1"/>
</dbReference>
<dbReference type="GO" id="GO:0004175">
    <property type="term" value="F:endopeptidase activity"/>
    <property type="evidence" value="ECO:0007669"/>
    <property type="project" value="UniProtKB-ARBA"/>
</dbReference>
<dbReference type="KEGG" id="mhor:MSHOH_2069"/>
<feature type="transmembrane region" description="Helical" evidence="1">
    <location>
        <begin position="120"/>
        <end position="140"/>
    </location>
</feature>
<organism evidence="3 4">
    <name type="scientific">Methanosarcina horonobensis HB-1 = JCM 15518</name>
    <dbReference type="NCBI Taxonomy" id="1434110"/>
    <lineage>
        <taxon>Archaea</taxon>
        <taxon>Methanobacteriati</taxon>
        <taxon>Methanobacteriota</taxon>
        <taxon>Stenosarchaea group</taxon>
        <taxon>Methanomicrobia</taxon>
        <taxon>Methanosarcinales</taxon>
        <taxon>Methanosarcinaceae</taxon>
        <taxon>Methanosarcina</taxon>
    </lineage>
</organism>
<proteinExistence type="predicted"/>
<dbReference type="Proteomes" id="UP000033101">
    <property type="component" value="Chromosome"/>
</dbReference>
<evidence type="ECO:0000259" key="2">
    <source>
        <dbReference type="Pfam" id="PF02517"/>
    </source>
</evidence>
<feature type="transmembrane region" description="Helical" evidence="1">
    <location>
        <begin position="12"/>
        <end position="33"/>
    </location>
</feature>
<gene>
    <name evidence="3" type="ORF">MSHOH_2069</name>
</gene>
<dbReference type="PANTHER" id="PTHR35797:SF1">
    <property type="entry name" value="PROTEASE"/>
    <property type="match status" value="1"/>
</dbReference>
<name>A0A0E3SEE5_9EURY</name>
<feature type="transmembrane region" description="Helical" evidence="1">
    <location>
        <begin position="182"/>
        <end position="202"/>
    </location>
</feature>
<evidence type="ECO:0000313" key="4">
    <source>
        <dbReference type="Proteomes" id="UP000033101"/>
    </source>
</evidence>
<feature type="transmembrane region" description="Helical" evidence="1">
    <location>
        <begin position="238"/>
        <end position="256"/>
    </location>
</feature>
<evidence type="ECO:0000313" key="3">
    <source>
        <dbReference type="EMBL" id="AKB78552.1"/>
    </source>
</evidence>
<dbReference type="PANTHER" id="PTHR35797">
    <property type="entry name" value="PROTEASE-RELATED"/>
    <property type="match status" value="1"/>
</dbReference>
<keyword evidence="4" id="KW-1185">Reference proteome</keyword>
<dbReference type="EMBL" id="CP009516">
    <property type="protein sequence ID" value="AKB78552.1"/>
    <property type="molecule type" value="Genomic_DNA"/>
</dbReference>
<feature type="transmembrane region" description="Helical" evidence="1">
    <location>
        <begin position="45"/>
        <end position="63"/>
    </location>
</feature>
<keyword evidence="1" id="KW-1133">Transmembrane helix</keyword>
<dbReference type="STRING" id="1434110.MSHOH_2069"/>
<dbReference type="HOGENOM" id="CLU_064706_2_1_2"/>
<feature type="transmembrane region" description="Helical" evidence="1">
    <location>
        <begin position="152"/>
        <end position="170"/>
    </location>
</feature>
<feature type="transmembrane region" description="Helical" evidence="1">
    <location>
        <begin position="84"/>
        <end position="108"/>
    </location>
</feature>
<feature type="domain" description="CAAX prenyl protease 2/Lysostaphin resistance protein A-like" evidence="2">
    <location>
        <begin position="120"/>
        <end position="221"/>
    </location>
</feature>
<sequence length="271" mass="30346">MNNSTSKRSPLLFFVLVYALSIPLWVLNAIYPMKLPVDNLPMTDIVATFSPMVAASILVYREEKLLGVKNLLKRAFDYKRITKKVWYVPIIFLMPFIYVLTYVIMRLVGLPVPAVWNPPLLTPLLFIAFFLAAAGEELGYSGYVTDPMQVRYTALTASLIIGLIHAVWHFPSMLSMGMTPGLFIWGGFVLAVSFRILTIWLYNNTGKSVFAAILFHAVTNTGRSIFPGSRSAFQLYDGAIGYGLIAITAVIVVFLWGPKTLTRFRYARKAA</sequence>
<dbReference type="InterPro" id="IPR003675">
    <property type="entry name" value="Rce1/LyrA-like_dom"/>
</dbReference>
<dbReference type="GeneID" id="24831307"/>
<accession>A0A0E3SEE5</accession>
<dbReference type="InterPro" id="IPR042150">
    <property type="entry name" value="MmRce1-like"/>
</dbReference>
<dbReference type="PATRIC" id="fig|1434110.4.peg.2631"/>
<dbReference type="OrthoDB" id="28575at2157"/>
<dbReference type="Pfam" id="PF02517">
    <property type="entry name" value="Rce1-like"/>
    <property type="match status" value="1"/>
</dbReference>